<accession>A0A6J4KHS3</accession>
<name>A0A6J4KHS3_9CHLR</name>
<organism evidence="1">
    <name type="scientific">uncultured Chloroflexia bacterium</name>
    <dbReference type="NCBI Taxonomy" id="1672391"/>
    <lineage>
        <taxon>Bacteria</taxon>
        <taxon>Bacillati</taxon>
        <taxon>Chloroflexota</taxon>
        <taxon>Chloroflexia</taxon>
        <taxon>environmental samples</taxon>
    </lineage>
</organism>
<protein>
    <submittedName>
        <fullName evidence="1">Uncharacterized protein</fullName>
    </submittedName>
</protein>
<dbReference type="EMBL" id="CADCTR010001663">
    <property type="protein sequence ID" value="CAA9306337.1"/>
    <property type="molecule type" value="Genomic_DNA"/>
</dbReference>
<gene>
    <name evidence="1" type="ORF">AVDCRST_MAG93-4932</name>
</gene>
<proteinExistence type="predicted"/>
<dbReference type="AlphaFoldDB" id="A0A6J4KHS3"/>
<sequence length="84" mass="9347">MHPSTTLQLRSSTSNYRVSVMILFCKSSANGLPQSLHLWFCLPLWMWPYLTVCSDVQGGQGGVSAFILHVNNPPCHYLLGTTHV</sequence>
<reference evidence="1" key="1">
    <citation type="submission" date="2020-02" db="EMBL/GenBank/DDBJ databases">
        <authorList>
            <person name="Meier V. D."/>
        </authorList>
    </citation>
    <scope>NUCLEOTIDE SEQUENCE</scope>
    <source>
        <strain evidence="1">AVDCRST_MAG93</strain>
    </source>
</reference>
<evidence type="ECO:0000313" key="1">
    <source>
        <dbReference type="EMBL" id="CAA9306337.1"/>
    </source>
</evidence>